<evidence type="ECO:0000256" key="3">
    <source>
        <dbReference type="ARBA" id="ARBA00014754"/>
    </source>
</evidence>
<organism evidence="9 10">
    <name type="scientific">Nitrosococcus oceani C-27</name>
    <dbReference type="NCBI Taxonomy" id="314279"/>
    <lineage>
        <taxon>Bacteria</taxon>
        <taxon>Pseudomonadati</taxon>
        <taxon>Pseudomonadota</taxon>
        <taxon>Gammaproteobacteria</taxon>
        <taxon>Chromatiales</taxon>
        <taxon>Chromatiaceae</taxon>
        <taxon>Nitrosococcus</taxon>
    </lineage>
</organism>
<evidence type="ECO:0000313" key="9">
    <source>
        <dbReference type="EMBL" id="KFI18459.1"/>
    </source>
</evidence>
<dbReference type="InterPro" id="IPR017585">
    <property type="entry name" value="SAF_FlgA"/>
</dbReference>
<dbReference type="GO" id="GO:0042597">
    <property type="term" value="C:periplasmic space"/>
    <property type="evidence" value="ECO:0007669"/>
    <property type="project" value="UniProtKB-SubCell"/>
</dbReference>
<dbReference type="AlphaFoldDB" id="A0A0E2YZ23"/>
<dbReference type="Proteomes" id="UP000028839">
    <property type="component" value="Unassembled WGS sequence"/>
</dbReference>
<keyword evidence="7" id="KW-1005">Bacterial flagellum biogenesis</keyword>
<dbReference type="Pfam" id="PF17656">
    <property type="entry name" value="ChapFlgA_N"/>
    <property type="match status" value="1"/>
</dbReference>
<keyword evidence="9" id="KW-0966">Cell projection</keyword>
<dbReference type="Pfam" id="PF13144">
    <property type="entry name" value="ChapFlgA"/>
    <property type="match status" value="1"/>
</dbReference>
<dbReference type="NCBIfam" id="TIGR03170">
    <property type="entry name" value="flgA_cterm"/>
    <property type="match status" value="1"/>
</dbReference>
<comment type="caution">
    <text evidence="9">The sequence shown here is derived from an EMBL/GenBank/DDBJ whole genome shotgun (WGS) entry which is preliminary data.</text>
</comment>
<evidence type="ECO:0000256" key="7">
    <source>
        <dbReference type="RuleBase" id="RU362063"/>
    </source>
</evidence>
<feature type="domain" description="SAF" evidence="8">
    <location>
        <begin position="110"/>
        <end position="172"/>
    </location>
</feature>
<dbReference type="PANTHER" id="PTHR36307:SF1">
    <property type="entry name" value="FLAGELLA BASAL BODY P-RING FORMATION PROTEIN FLGA"/>
    <property type="match status" value="1"/>
</dbReference>
<dbReference type="OrthoDB" id="1669037at2"/>
<dbReference type="InterPro" id="IPR041231">
    <property type="entry name" value="FlgA_N"/>
</dbReference>
<evidence type="ECO:0000313" key="10">
    <source>
        <dbReference type="Proteomes" id="UP000028839"/>
    </source>
</evidence>
<dbReference type="SMART" id="SM00858">
    <property type="entry name" value="SAF"/>
    <property type="match status" value="1"/>
</dbReference>
<dbReference type="Gene3D" id="3.90.1210.10">
    <property type="entry name" value="Antifreeze-like/N-acetylneuraminic acid synthase C-terminal domain"/>
    <property type="match status" value="1"/>
</dbReference>
<reference evidence="9 10" key="1">
    <citation type="submission" date="2014-07" db="EMBL/GenBank/DDBJ databases">
        <title>Comparative analysis of Nitrosococcus oceani genome inventories of strains from Pacific and Atlantic gyres.</title>
        <authorList>
            <person name="Lim C.K."/>
            <person name="Wang L."/>
            <person name="Sayavedra-Soto L.A."/>
            <person name="Klotz M.G."/>
        </authorList>
    </citation>
    <scope>NUCLEOTIDE SEQUENCE [LARGE SCALE GENOMIC DNA]</scope>
    <source>
        <strain evidence="9 10">C-27</strain>
    </source>
</reference>
<dbReference type="CDD" id="cd11614">
    <property type="entry name" value="SAF_CpaB_FlgA_like"/>
    <property type="match status" value="1"/>
</dbReference>
<dbReference type="PANTHER" id="PTHR36307">
    <property type="entry name" value="FLAGELLA BASAL BODY P-RING FORMATION PROTEIN FLGA"/>
    <property type="match status" value="1"/>
</dbReference>
<sequence length="235" mass="25824">MCFLYYLFWFFLLALLPSYGLGLTKDNQSLAEIQEVAHNFVLKQARSLPGNIEVTPGSLDRRLRLPKCSHPLKAFFPSGSRPRGNTTVGVRCTGETPWTVYLSVKMAVYGKVLVATHSISSGFPLSLVDLRLERRDLSELRQGYLNEPAQAVGKRLKRPVGLGAIITPGMLEIPKLIRRGQQVILMATAPGLQVNMKGQALEDAGAGEHIRVRNTSSRRIVEGTVTAAGLVQVQM</sequence>
<accession>A0A0E2YZ23</accession>
<keyword evidence="4" id="KW-0732">Signal</keyword>
<proteinExistence type="inferred from homology"/>
<dbReference type="InterPro" id="IPR039246">
    <property type="entry name" value="Flagellar_FlgA"/>
</dbReference>
<comment type="similarity">
    <text evidence="2 7">Belongs to the FlgA family.</text>
</comment>
<evidence type="ECO:0000256" key="2">
    <source>
        <dbReference type="ARBA" id="ARBA00010474"/>
    </source>
</evidence>
<evidence type="ECO:0000259" key="8">
    <source>
        <dbReference type="SMART" id="SM00858"/>
    </source>
</evidence>
<keyword evidence="9" id="KW-0969">Cilium</keyword>
<comment type="function">
    <text evidence="6 7">Involved in the assembly process of the P-ring formation. It may associate with FlgF on the rod constituting a structure essential for the P-ring assembly or may act as a modulator protein for the P-ring assembly.</text>
</comment>
<evidence type="ECO:0000256" key="6">
    <source>
        <dbReference type="ARBA" id="ARBA00025643"/>
    </source>
</evidence>
<comment type="subcellular location">
    <subcellularLocation>
        <location evidence="1 7">Periplasm</location>
    </subcellularLocation>
</comment>
<keyword evidence="9" id="KW-0282">Flagellum</keyword>
<name>A0A0E2YZ23_9GAMM</name>
<evidence type="ECO:0000256" key="1">
    <source>
        <dbReference type="ARBA" id="ARBA00004418"/>
    </source>
</evidence>
<dbReference type="EMBL" id="JPGN01000080">
    <property type="protein sequence ID" value="KFI18459.1"/>
    <property type="molecule type" value="Genomic_DNA"/>
</dbReference>
<protein>
    <recommendedName>
        <fullName evidence="3 7">Flagella basal body P-ring formation protein FlgA</fullName>
    </recommendedName>
</protein>
<dbReference type="GO" id="GO:0044780">
    <property type="term" value="P:bacterial-type flagellum assembly"/>
    <property type="evidence" value="ECO:0007669"/>
    <property type="project" value="InterPro"/>
</dbReference>
<dbReference type="HOGENOM" id="CLU_070510_4_0_6"/>
<evidence type="ECO:0000256" key="5">
    <source>
        <dbReference type="ARBA" id="ARBA00022764"/>
    </source>
</evidence>
<dbReference type="Gene3D" id="2.30.30.760">
    <property type="match status" value="1"/>
</dbReference>
<dbReference type="InterPro" id="IPR013974">
    <property type="entry name" value="SAF"/>
</dbReference>
<keyword evidence="5 7" id="KW-0574">Periplasm</keyword>
<gene>
    <name evidence="9" type="ORF">IB75_14250</name>
</gene>
<evidence type="ECO:0000256" key="4">
    <source>
        <dbReference type="ARBA" id="ARBA00022729"/>
    </source>
</evidence>